<organism evidence="1 2">
    <name type="scientific">Xanthomonas oryzae</name>
    <dbReference type="NCBI Taxonomy" id="347"/>
    <lineage>
        <taxon>Bacteria</taxon>
        <taxon>Pseudomonadati</taxon>
        <taxon>Pseudomonadota</taxon>
        <taxon>Gammaproteobacteria</taxon>
        <taxon>Lysobacterales</taxon>
        <taxon>Lysobacteraceae</taxon>
        <taxon>Xanthomonas</taxon>
    </lineage>
</organism>
<accession>A0AAP1EX84</accession>
<evidence type="ECO:0000313" key="2">
    <source>
        <dbReference type="Proteomes" id="UP000036790"/>
    </source>
</evidence>
<sequence>MRGFARTLIGFLRGAFFHVTRVGGSLDRTLRQLALGFSERLAEAQHFRFSAHAHTHALGPDRPAAADDDAFLCLSAYWGIPMRLLHRRACRGLMAKTVVLLMVVYHH</sequence>
<gene>
    <name evidence="1" type="ORF">ADT25_20625</name>
</gene>
<comment type="caution">
    <text evidence="1">The sequence shown here is derived from an EMBL/GenBank/DDBJ whole genome shotgun (WGS) entry which is preliminary data.</text>
</comment>
<reference evidence="1 2" key="1">
    <citation type="submission" date="2015-07" db="EMBL/GenBank/DDBJ databases">
        <authorList>
            <consortium name="Consortium for Microbial Forensics and Genomics (microFORGE)"/>
            <person name="Knight B.M."/>
            <person name="Roberts D.P."/>
            <person name="Lin D."/>
            <person name="Hari K."/>
            <person name="Fletcher J."/>
            <person name="Melcher U."/>
            <person name="Blagden T."/>
            <person name="Winegar R.A."/>
        </authorList>
    </citation>
    <scope>NUCLEOTIDE SEQUENCE [LARGE SCALE GENOMIC DNA]</scope>
    <source>
        <strain evidence="1 2">X11-5A</strain>
    </source>
</reference>
<name>A0AAP1EX84_9XANT</name>
<reference evidence="1 2" key="2">
    <citation type="submission" date="2015-09" db="EMBL/GenBank/DDBJ databases">
        <title>Draft genome sequence of Xanthomonas oryzae pv. USA str. X11-5A.</title>
        <authorList>
            <person name="Knight B.M."/>
            <person name="Roberts D.P."/>
            <person name="Lin D."/>
            <person name="Hari K."/>
            <person name="Fletcher J."/>
            <person name="Melcher U."/>
            <person name="Blagden T."/>
            <person name="Winegar R.A."/>
        </authorList>
    </citation>
    <scope>NUCLEOTIDE SEQUENCE [LARGE SCALE GENOMIC DNA]</scope>
    <source>
        <strain evidence="1 2">X11-5A</strain>
    </source>
</reference>
<protein>
    <submittedName>
        <fullName evidence="1">Uncharacterized protein</fullName>
    </submittedName>
</protein>
<dbReference type="Proteomes" id="UP000036790">
    <property type="component" value="Unassembled WGS sequence"/>
</dbReference>
<dbReference type="AlphaFoldDB" id="A0AAP1EX84"/>
<proteinExistence type="predicted"/>
<evidence type="ECO:0000313" key="1">
    <source>
        <dbReference type="EMBL" id="KOR40062.1"/>
    </source>
</evidence>
<dbReference type="EMBL" id="LHUJ01000342">
    <property type="protein sequence ID" value="KOR40062.1"/>
    <property type="molecule type" value="Genomic_DNA"/>
</dbReference>